<name>A0A2I0KEN5_PUNGR</name>
<dbReference type="EMBL" id="PGOL01000650">
    <property type="protein sequence ID" value="PKI66972.1"/>
    <property type="molecule type" value="Genomic_DNA"/>
</dbReference>
<dbReference type="Proteomes" id="UP000233551">
    <property type="component" value="Unassembled WGS sequence"/>
</dbReference>
<feature type="compositionally biased region" description="Basic and acidic residues" evidence="1">
    <location>
        <begin position="111"/>
        <end position="120"/>
    </location>
</feature>
<evidence type="ECO:0000313" key="3">
    <source>
        <dbReference type="Proteomes" id="UP000233551"/>
    </source>
</evidence>
<keyword evidence="3" id="KW-1185">Reference proteome</keyword>
<organism evidence="2 3">
    <name type="scientific">Punica granatum</name>
    <name type="common">Pomegranate</name>
    <dbReference type="NCBI Taxonomy" id="22663"/>
    <lineage>
        <taxon>Eukaryota</taxon>
        <taxon>Viridiplantae</taxon>
        <taxon>Streptophyta</taxon>
        <taxon>Embryophyta</taxon>
        <taxon>Tracheophyta</taxon>
        <taxon>Spermatophyta</taxon>
        <taxon>Magnoliopsida</taxon>
        <taxon>eudicotyledons</taxon>
        <taxon>Gunneridae</taxon>
        <taxon>Pentapetalae</taxon>
        <taxon>rosids</taxon>
        <taxon>malvids</taxon>
        <taxon>Myrtales</taxon>
        <taxon>Lythraceae</taxon>
        <taxon>Punica</taxon>
    </lineage>
</organism>
<accession>A0A2I0KEN5</accession>
<proteinExistence type="predicted"/>
<evidence type="ECO:0000313" key="2">
    <source>
        <dbReference type="EMBL" id="PKI66972.1"/>
    </source>
</evidence>
<comment type="caution">
    <text evidence="2">The sequence shown here is derived from an EMBL/GenBank/DDBJ whole genome shotgun (WGS) entry which is preliminary data.</text>
</comment>
<feature type="region of interest" description="Disordered" evidence="1">
    <location>
        <begin position="111"/>
        <end position="143"/>
    </location>
</feature>
<protein>
    <submittedName>
        <fullName evidence="2">Uncharacterized protein</fullName>
    </submittedName>
</protein>
<sequence length="188" mass="20783">MGHANATHIRTGRPFPSIDQGVSVSLMPRVSANHEMTVMPLDGKAQTRYLEESIKRYRLMGSEKYKNSGNDLSRGKEAIHGPRKPRGALSHLPWGEADRLLWLARTNKPRDAGKVEESRKNGFGKSILPPGTNRPESVKSGRRQTRLAVRLVGAVPVDRDGIFVRGQLRWIPKRLRIASAVVSGGGHP</sequence>
<gene>
    <name evidence="2" type="ORF">CRG98_012637</name>
</gene>
<feature type="region of interest" description="Disordered" evidence="1">
    <location>
        <begin position="68"/>
        <end position="90"/>
    </location>
</feature>
<evidence type="ECO:0000256" key="1">
    <source>
        <dbReference type="SAM" id="MobiDB-lite"/>
    </source>
</evidence>
<dbReference type="AlphaFoldDB" id="A0A2I0KEN5"/>
<reference evidence="2 3" key="1">
    <citation type="submission" date="2017-11" db="EMBL/GenBank/DDBJ databases">
        <title>De-novo sequencing of pomegranate (Punica granatum L.) genome.</title>
        <authorList>
            <person name="Akparov Z."/>
            <person name="Amiraslanov A."/>
            <person name="Hajiyeva S."/>
            <person name="Abbasov M."/>
            <person name="Kaur K."/>
            <person name="Hamwieh A."/>
            <person name="Solovyev V."/>
            <person name="Salamov A."/>
            <person name="Braich B."/>
            <person name="Kosarev P."/>
            <person name="Mahmoud A."/>
            <person name="Hajiyev E."/>
            <person name="Babayeva S."/>
            <person name="Izzatullayeva V."/>
            <person name="Mammadov A."/>
            <person name="Mammadov A."/>
            <person name="Sharifova S."/>
            <person name="Ojaghi J."/>
            <person name="Eynullazada K."/>
            <person name="Bayramov B."/>
            <person name="Abdulazimova A."/>
            <person name="Shahmuradov I."/>
        </authorList>
    </citation>
    <scope>NUCLEOTIDE SEQUENCE [LARGE SCALE GENOMIC DNA]</scope>
    <source>
        <strain evidence="3">cv. AG2017</strain>
        <tissue evidence="2">Leaf</tissue>
    </source>
</reference>